<organism evidence="1 2">
    <name type="scientific">candidate division CPR2 bacterium GW2011_GWC1_41_48</name>
    <dbReference type="NCBI Taxonomy" id="1618344"/>
    <lineage>
        <taxon>Bacteria</taxon>
        <taxon>Bacteria division CPR2</taxon>
    </lineage>
</organism>
<proteinExistence type="predicted"/>
<sequence>MAVVNVQIEEVKWMLSEAVNQVLKAKEQKDIVALQETSEALMDIIQENDISRRQGIKMLIHHAVGFFDETGAPLGYNGRMPEGMTQRIVNQRITVFVKVLDKVQIITI</sequence>
<gene>
    <name evidence="1" type="ORF">UU65_C0002G0213</name>
</gene>
<comment type="caution">
    <text evidence="1">The sequence shown here is derived from an EMBL/GenBank/DDBJ whole genome shotgun (WGS) entry which is preliminary data.</text>
</comment>
<name>A0A0G0W8X6_UNCC2</name>
<protein>
    <submittedName>
        <fullName evidence="1">Uncharacterized protein</fullName>
    </submittedName>
</protein>
<dbReference type="EMBL" id="LCBL01000002">
    <property type="protein sequence ID" value="KKS09435.1"/>
    <property type="molecule type" value="Genomic_DNA"/>
</dbReference>
<evidence type="ECO:0000313" key="1">
    <source>
        <dbReference type="EMBL" id="KKS09435.1"/>
    </source>
</evidence>
<accession>A0A0G0W8X6</accession>
<dbReference type="Proteomes" id="UP000033869">
    <property type="component" value="Unassembled WGS sequence"/>
</dbReference>
<evidence type="ECO:0000313" key="2">
    <source>
        <dbReference type="Proteomes" id="UP000033869"/>
    </source>
</evidence>
<dbReference type="AlphaFoldDB" id="A0A0G0W8X6"/>
<reference evidence="1 2" key="1">
    <citation type="journal article" date="2015" name="Nature">
        <title>rRNA introns, odd ribosomes, and small enigmatic genomes across a large radiation of phyla.</title>
        <authorList>
            <person name="Brown C.T."/>
            <person name="Hug L.A."/>
            <person name="Thomas B.C."/>
            <person name="Sharon I."/>
            <person name="Castelle C.J."/>
            <person name="Singh A."/>
            <person name="Wilkins M.J."/>
            <person name="Williams K.H."/>
            <person name="Banfield J.F."/>
        </authorList>
    </citation>
    <scope>NUCLEOTIDE SEQUENCE [LARGE SCALE GENOMIC DNA]</scope>
</reference>